<dbReference type="PROSITE" id="PS00622">
    <property type="entry name" value="HTH_LUXR_1"/>
    <property type="match status" value="1"/>
</dbReference>
<dbReference type="InterPro" id="IPR011006">
    <property type="entry name" value="CheY-like_superfamily"/>
</dbReference>
<dbReference type="PRINTS" id="PR00038">
    <property type="entry name" value="HTHLUXR"/>
</dbReference>
<dbReference type="NCBIfam" id="NF007018">
    <property type="entry name" value="PRK09483.1"/>
    <property type="match status" value="1"/>
</dbReference>
<proteinExistence type="predicted"/>
<evidence type="ECO:0000256" key="1">
    <source>
        <dbReference type="ARBA" id="ARBA00022553"/>
    </source>
</evidence>
<organism evidence="8">
    <name type="scientific">hydrothermal vent metagenome</name>
    <dbReference type="NCBI Taxonomy" id="652676"/>
    <lineage>
        <taxon>unclassified sequences</taxon>
        <taxon>metagenomes</taxon>
        <taxon>ecological metagenomes</taxon>
    </lineage>
</organism>
<dbReference type="PROSITE" id="PS50110">
    <property type="entry name" value="RESPONSE_REGULATORY"/>
    <property type="match status" value="1"/>
</dbReference>
<protein>
    <submittedName>
        <fullName evidence="8">BarA-associated response regulator UvrY (= GacA = SirA)</fullName>
    </submittedName>
</protein>
<dbReference type="InterPro" id="IPR001789">
    <property type="entry name" value="Sig_transdc_resp-reg_receiver"/>
</dbReference>
<dbReference type="SUPFAM" id="SSF52172">
    <property type="entry name" value="CheY-like"/>
    <property type="match status" value="1"/>
</dbReference>
<dbReference type="PROSITE" id="PS50043">
    <property type="entry name" value="HTH_LUXR_2"/>
    <property type="match status" value="1"/>
</dbReference>
<reference evidence="8" key="1">
    <citation type="submission" date="2018-06" db="EMBL/GenBank/DDBJ databases">
        <authorList>
            <person name="Zhirakovskaya E."/>
        </authorList>
    </citation>
    <scope>NUCLEOTIDE SEQUENCE</scope>
</reference>
<evidence type="ECO:0000259" key="6">
    <source>
        <dbReference type="PROSITE" id="PS50043"/>
    </source>
</evidence>
<dbReference type="InterPro" id="IPR039420">
    <property type="entry name" value="WalR-like"/>
</dbReference>
<dbReference type="SMART" id="SM00421">
    <property type="entry name" value="HTH_LUXR"/>
    <property type="match status" value="1"/>
</dbReference>
<dbReference type="SUPFAM" id="SSF46894">
    <property type="entry name" value="C-terminal effector domain of the bipartite response regulators"/>
    <property type="match status" value="1"/>
</dbReference>
<dbReference type="CDD" id="cd06170">
    <property type="entry name" value="LuxR_C_like"/>
    <property type="match status" value="1"/>
</dbReference>
<dbReference type="EMBL" id="UOFU01000362">
    <property type="protein sequence ID" value="VAX04075.1"/>
    <property type="molecule type" value="Genomic_DNA"/>
</dbReference>
<dbReference type="SMART" id="SM00448">
    <property type="entry name" value="REC"/>
    <property type="match status" value="1"/>
</dbReference>
<keyword evidence="2" id="KW-0902">Two-component regulatory system</keyword>
<keyword evidence="4" id="KW-0238">DNA-binding</keyword>
<dbReference type="PANTHER" id="PTHR43214">
    <property type="entry name" value="TWO-COMPONENT RESPONSE REGULATOR"/>
    <property type="match status" value="1"/>
</dbReference>
<sequence>MIKVMVVDDHELVRTGITRILNDAPGIRVVAEAASGEEAILVASTKNPHVVLMDVSMPGIGGLEATRKLVQLLPKLKVLVVSVHADEPFPSRMLKAGASGYLTKGCAVEEIITAIKVVAGGERYIGADIAQTLALKRTPGGASTPFDNLSPREMQVMLMLTQGQKTQVISDKLCLSPKTISTYRHRLYEKLGVASDVELARLAMNYGIIETIGGATTL</sequence>
<feature type="domain" description="Response regulatory" evidence="7">
    <location>
        <begin position="3"/>
        <end position="119"/>
    </location>
</feature>
<keyword evidence="5" id="KW-0804">Transcription</keyword>
<dbReference type="GO" id="GO:0003677">
    <property type="term" value="F:DNA binding"/>
    <property type="evidence" value="ECO:0007669"/>
    <property type="project" value="UniProtKB-KW"/>
</dbReference>
<dbReference type="Pfam" id="PF00072">
    <property type="entry name" value="Response_reg"/>
    <property type="match status" value="1"/>
</dbReference>
<dbReference type="GO" id="GO:0000160">
    <property type="term" value="P:phosphorelay signal transduction system"/>
    <property type="evidence" value="ECO:0007669"/>
    <property type="project" value="UniProtKB-KW"/>
</dbReference>
<dbReference type="Gene3D" id="3.40.50.2300">
    <property type="match status" value="1"/>
</dbReference>
<dbReference type="AlphaFoldDB" id="A0A3B1BCM2"/>
<evidence type="ECO:0000256" key="5">
    <source>
        <dbReference type="ARBA" id="ARBA00023163"/>
    </source>
</evidence>
<evidence type="ECO:0000256" key="2">
    <source>
        <dbReference type="ARBA" id="ARBA00023012"/>
    </source>
</evidence>
<name>A0A3B1BCM2_9ZZZZ</name>
<dbReference type="InterPro" id="IPR000792">
    <property type="entry name" value="Tscrpt_reg_LuxR_C"/>
</dbReference>
<dbReference type="InterPro" id="IPR016032">
    <property type="entry name" value="Sig_transdc_resp-reg_C-effctor"/>
</dbReference>
<feature type="domain" description="HTH luxR-type" evidence="6">
    <location>
        <begin position="142"/>
        <end position="207"/>
    </location>
</feature>
<evidence type="ECO:0000259" key="7">
    <source>
        <dbReference type="PROSITE" id="PS50110"/>
    </source>
</evidence>
<dbReference type="PANTHER" id="PTHR43214:SF3">
    <property type="entry name" value="RESPONSE REGULATOR UVRY"/>
    <property type="match status" value="1"/>
</dbReference>
<evidence type="ECO:0000256" key="4">
    <source>
        <dbReference type="ARBA" id="ARBA00023125"/>
    </source>
</evidence>
<dbReference type="Pfam" id="PF00196">
    <property type="entry name" value="GerE"/>
    <property type="match status" value="1"/>
</dbReference>
<keyword evidence="1" id="KW-0597">Phosphoprotein</keyword>
<accession>A0A3B1BCM2</accession>
<dbReference type="InterPro" id="IPR058245">
    <property type="entry name" value="NreC/VraR/RcsB-like_REC"/>
</dbReference>
<evidence type="ECO:0000313" key="8">
    <source>
        <dbReference type="EMBL" id="VAX04075.1"/>
    </source>
</evidence>
<dbReference type="CDD" id="cd17535">
    <property type="entry name" value="REC_NarL-like"/>
    <property type="match status" value="1"/>
</dbReference>
<keyword evidence="3" id="KW-0805">Transcription regulation</keyword>
<dbReference type="GO" id="GO:0006355">
    <property type="term" value="P:regulation of DNA-templated transcription"/>
    <property type="evidence" value="ECO:0007669"/>
    <property type="project" value="InterPro"/>
</dbReference>
<gene>
    <name evidence="8" type="ORF">MNBD_GAMMA20-810</name>
</gene>
<evidence type="ECO:0000256" key="3">
    <source>
        <dbReference type="ARBA" id="ARBA00023015"/>
    </source>
</evidence>